<sequence length="253" mass="28855">MRRVLCFYLKGINLLAVEKIIGHRGASAYAPENTIAAFDKALALGCRFIEFDVMCCSDGEPFVIHDDCLKRTTNGRGDVGLVDSSYLQSLDAGSWFSRRFKGEPIPHFKDVLDWLSVANVQANIEIKPYPGTEEQTAVAVMSHINRYWPYEKNLPLVSSFSWESLALCRSIAPEMPLGLLLHVWDEQWLQKAKQLECFSIHFNRRVLTKERVKEIKAEGYVLCAYTVNRKRLANKLFDWGVDAVFSDYPDLLV</sequence>
<dbReference type="PROSITE" id="PS51704">
    <property type="entry name" value="GP_PDE"/>
    <property type="match status" value="1"/>
</dbReference>
<evidence type="ECO:0000259" key="1">
    <source>
        <dbReference type="PROSITE" id="PS51704"/>
    </source>
</evidence>
<accession>A0A0W0YM51</accession>
<dbReference type="PANTHER" id="PTHR46211:SF1">
    <property type="entry name" value="GLYCEROPHOSPHODIESTER PHOSPHODIESTERASE, CYTOPLASMIC"/>
    <property type="match status" value="1"/>
</dbReference>
<dbReference type="GO" id="GO:0006629">
    <property type="term" value="P:lipid metabolic process"/>
    <property type="evidence" value="ECO:0007669"/>
    <property type="project" value="InterPro"/>
</dbReference>
<dbReference type="InterPro" id="IPR017946">
    <property type="entry name" value="PLC-like_Pdiesterase_TIM-brl"/>
</dbReference>
<reference evidence="2 3" key="1">
    <citation type="submission" date="2015-11" db="EMBL/GenBank/DDBJ databases">
        <title>Genomic analysis of 38 Legionella species identifies large and diverse effector repertoires.</title>
        <authorList>
            <person name="Burstein D."/>
            <person name="Amaro F."/>
            <person name="Zusman T."/>
            <person name="Lifshitz Z."/>
            <person name="Cohen O."/>
            <person name="Gilbert J.A."/>
            <person name="Pupko T."/>
            <person name="Shuman H.A."/>
            <person name="Segal G."/>
        </authorList>
    </citation>
    <scope>NUCLEOTIDE SEQUENCE [LARGE SCALE GENOMIC DNA]</scope>
    <source>
        <strain evidence="2 3">Mt.St.Helens-4</strain>
    </source>
</reference>
<comment type="caution">
    <text evidence="2">The sequence shown here is derived from an EMBL/GenBank/DDBJ whole genome shotgun (WGS) entry which is preliminary data.</text>
</comment>
<name>A0A0W0YM51_9GAMM</name>
<dbReference type="STRING" id="28087.Lsai_1523"/>
<dbReference type="SUPFAM" id="SSF51695">
    <property type="entry name" value="PLC-like phosphodiesterases"/>
    <property type="match status" value="1"/>
</dbReference>
<dbReference type="EMBL" id="LNYV01000015">
    <property type="protein sequence ID" value="KTD58001.1"/>
    <property type="molecule type" value="Genomic_DNA"/>
</dbReference>
<dbReference type="AlphaFoldDB" id="A0A0W0YM51"/>
<dbReference type="Proteomes" id="UP000054621">
    <property type="component" value="Unassembled WGS sequence"/>
</dbReference>
<dbReference type="PROSITE" id="PS50007">
    <property type="entry name" value="PIPLC_X_DOMAIN"/>
    <property type="match status" value="1"/>
</dbReference>
<dbReference type="NCBIfam" id="NF006989">
    <property type="entry name" value="PRK09454.1"/>
    <property type="match status" value="1"/>
</dbReference>
<gene>
    <name evidence="2" type="primary">ugpQ</name>
    <name evidence="2" type="ORF">Lsai_1523</name>
</gene>
<dbReference type="InterPro" id="IPR030395">
    <property type="entry name" value="GP_PDE_dom"/>
</dbReference>
<dbReference type="PATRIC" id="fig|28087.4.peg.1634"/>
<protein>
    <submittedName>
        <fullName evidence="2">Glycerophosphodiester phosphodiesterase, cytosolic</fullName>
    </submittedName>
</protein>
<dbReference type="Pfam" id="PF03009">
    <property type="entry name" value="GDPD"/>
    <property type="match status" value="1"/>
</dbReference>
<dbReference type="CDD" id="cd08562">
    <property type="entry name" value="GDPD_EcUgpQ_like"/>
    <property type="match status" value="1"/>
</dbReference>
<organism evidence="2 3">
    <name type="scientific">Legionella sainthelensi</name>
    <dbReference type="NCBI Taxonomy" id="28087"/>
    <lineage>
        <taxon>Bacteria</taxon>
        <taxon>Pseudomonadati</taxon>
        <taxon>Pseudomonadota</taxon>
        <taxon>Gammaproteobacteria</taxon>
        <taxon>Legionellales</taxon>
        <taxon>Legionellaceae</taxon>
        <taxon>Legionella</taxon>
    </lineage>
</organism>
<dbReference type="GO" id="GO:0008081">
    <property type="term" value="F:phosphoric diester hydrolase activity"/>
    <property type="evidence" value="ECO:0007669"/>
    <property type="project" value="InterPro"/>
</dbReference>
<dbReference type="PANTHER" id="PTHR46211">
    <property type="entry name" value="GLYCEROPHOSPHORYL DIESTER PHOSPHODIESTERASE"/>
    <property type="match status" value="1"/>
</dbReference>
<dbReference type="Gene3D" id="3.20.20.190">
    <property type="entry name" value="Phosphatidylinositol (PI) phosphodiesterase"/>
    <property type="match status" value="1"/>
</dbReference>
<dbReference type="eggNOG" id="COG0584">
    <property type="taxonomic scope" value="Bacteria"/>
</dbReference>
<feature type="domain" description="GP-PDE" evidence="1">
    <location>
        <begin position="18"/>
        <end position="253"/>
    </location>
</feature>
<proteinExistence type="predicted"/>
<evidence type="ECO:0000313" key="2">
    <source>
        <dbReference type="EMBL" id="KTD58001.1"/>
    </source>
</evidence>
<evidence type="ECO:0000313" key="3">
    <source>
        <dbReference type="Proteomes" id="UP000054621"/>
    </source>
</evidence>